<dbReference type="InterPro" id="IPR000873">
    <property type="entry name" value="AMP-dep_synth/lig_dom"/>
</dbReference>
<dbReference type="NCBIfam" id="TIGR01217">
    <property type="entry name" value="ac_ac_CoA_syn"/>
    <property type="match status" value="1"/>
</dbReference>
<dbReference type="SUPFAM" id="SSF56801">
    <property type="entry name" value="Acetyl-CoA synthetase-like"/>
    <property type="match status" value="1"/>
</dbReference>
<dbReference type="InterPro" id="IPR045851">
    <property type="entry name" value="AMP-bd_C_sf"/>
</dbReference>
<keyword evidence="4 7" id="KW-0436">Ligase</keyword>
<dbReference type="EMBL" id="CAXIEN010000372">
    <property type="protein sequence ID" value="CAL1295532.1"/>
    <property type="molecule type" value="Genomic_DNA"/>
</dbReference>
<dbReference type="InterPro" id="IPR042099">
    <property type="entry name" value="ANL_N_sf"/>
</dbReference>
<keyword evidence="5 7" id="KW-0547">Nucleotide-binding</keyword>
<evidence type="ECO:0000256" key="8">
    <source>
        <dbReference type="SAM" id="Phobius"/>
    </source>
</evidence>
<dbReference type="EC" id="6.2.1.16" evidence="2 7"/>
<name>A0AAV2BHX3_9ARAC</name>
<dbReference type="GO" id="GO:0005524">
    <property type="term" value="F:ATP binding"/>
    <property type="evidence" value="ECO:0007669"/>
    <property type="project" value="UniProtKB-UniRule"/>
</dbReference>
<comment type="caution">
    <text evidence="11">The sequence shown here is derived from an EMBL/GenBank/DDBJ whole genome shotgun (WGS) entry which is preliminary data.</text>
</comment>
<feature type="domain" description="Acetyl-coenzyme A synthetase N-terminal" evidence="10">
    <location>
        <begin position="61"/>
        <end position="117"/>
    </location>
</feature>
<keyword evidence="6 7" id="KW-0067">ATP-binding</keyword>
<comment type="similarity">
    <text evidence="1 7">Belongs to the ATP-dependent AMP-binding enzyme family.</text>
</comment>
<evidence type="ECO:0000256" key="7">
    <source>
        <dbReference type="RuleBase" id="RU367019"/>
    </source>
</evidence>
<dbReference type="AlphaFoldDB" id="A0AAV2BHX3"/>
<keyword evidence="7" id="KW-0443">Lipid metabolism</keyword>
<comment type="catalytic activity">
    <reaction evidence="7">
        <text>acetoacetate + ATP + CoA = acetoacetyl-CoA + AMP + diphosphate</text>
        <dbReference type="Rhea" id="RHEA:16117"/>
        <dbReference type="ChEBI" id="CHEBI:13705"/>
        <dbReference type="ChEBI" id="CHEBI:30616"/>
        <dbReference type="ChEBI" id="CHEBI:33019"/>
        <dbReference type="ChEBI" id="CHEBI:57286"/>
        <dbReference type="ChEBI" id="CHEBI:57287"/>
        <dbReference type="ChEBI" id="CHEBI:456215"/>
        <dbReference type="EC" id="6.2.1.16"/>
    </reaction>
</comment>
<evidence type="ECO:0000256" key="1">
    <source>
        <dbReference type="ARBA" id="ARBA00006432"/>
    </source>
</evidence>
<evidence type="ECO:0000256" key="4">
    <source>
        <dbReference type="ARBA" id="ARBA00022598"/>
    </source>
</evidence>
<dbReference type="GO" id="GO:0030729">
    <property type="term" value="F:acetoacetate-CoA ligase activity"/>
    <property type="evidence" value="ECO:0007669"/>
    <property type="project" value="UniProtKB-UniRule"/>
</dbReference>
<proteinExistence type="inferred from homology"/>
<keyword evidence="8" id="KW-0472">Membrane</keyword>
<sequence length="684" mass="78484">MLSSKIDGRLGDVLKKMPEKPHEYDLENMTKIVYHPKYEETQLELFKQLVEKKYKLKFKDYWEFHEWSYKNYPEFWDCFWHFFDIVHSKPYSQVYDRKNGFDNMHWFTGAEINYSQNLLKYRDSKTAIISTDAEDNTEYISHKDLYNEVAVYVKALKDEGIKKGDYVACYMSNKMEAVYAYLATAAIGAIFCGALPLLGAKAVVSRFDQIKPKILFTAGNFKFDNKEFKMDERIPEIVESLPCLQKVIFCPKKGKKVQENISNVPKCLYIQEFLHKAREELRENPKDIEFEQVPFDYPLCISFTSGTTGAPKGLIHSHGSFVATVRDFGLAQNCTREDAVFNQSPVGWISWNLTINTLHLGLTIVNYDGYVFQESPIRFWDLVDKCGLTITYIWSSTLEFMETHGWTPTSNHSLKTLKQISPVGSPAKPSTFDFISEKVKPGVFCNPAYGCTETFGLISGMNSNMPVYRGEIQALGLGMDVRILDEKGNPTIGKRGELVLANPYPSLPVAILNDENKEKLREMYLTDHPGYWNVADDSWINPITKGLIVFGRSDESMNPNGARYNCSDIYFALEDFPGMKDCVVVSQYNKEMDERVILFVKMLPGHTLTDEVKERIKKIIEHHLTHEHVPNIIMETPDIPYNLNGKKLNGIVKKLVNKKPLQNADTVINPSSLEFFRDVDLGEF</sequence>
<comment type="subcellular location">
    <subcellularLocation>
        <location evidence="7">Cytoplasm</location>
        <location evidence="7">Cytosol</location>
    </subcellularLocation>
</comment>
<evidence type="ECO:0000256" key="5">
    <source>
        <dbReference type="ARBA" id="ARBA00022741"/>
    </source>
</evidence>
<keyword evidence="8" id="KW-0812">Transmembrane</keyword>
<evidence type="ECO:0000313" key="11">
    <source>
        <dbReference type="EMBL" id="CAL1295532.1"/>
    </source>
</evidence>
<evidence type="ECO:0000256" key="2">
    <source>
        <dbReference type="ARBA" id="ARBA00012988"/>
    </source>
</evidence>
<evidence type="ECO:0000259" key="10">
    <source>
        <dbReference type="Pfam" id="PF16177"/>
    </source>
</evidence>
<keyword evidence="12" id="KW-1185">Reference proteome</keyword>
<dbReference type="PROSITE" id="PS00455">
    <property type="entry name" value="AMP_BINDING"/>
    <property type="match status" value="1"/>
</dbReference>
<dbReference type="InterPro" id="IPR032387">
    <property type="entry name" value="ACAS_N"/>
</dbReference>
<dbReference type="Gene3D" id="3.30.300.30">
    <property type="match status" value="1"/>
</dbReference>
<comment type="function">
    <text evidence="7">Converts acetoacetate to acetoacetyl-CoA in the cytosol.</text>
</comment>
<gene>
    <name evidence="11" type="ORF">LARSCL_LOCUS19316</name>
</gene>
<reference evidence="11 12" key="1">
    <citation type="submission" date="2024-04" db="EMBL/GenBank/DDBJ databases">
        <authorList>
            <person name="Rising A."/>
            <person name="Reimegard J."/>
            <person name="Sonavane S."/>
            <person name="Akerstrom W."/>
            <person name="Nylinder S."/>
            <person name="Hedman E."/>
            <person name="Kallberg Y."/>
        </authorList>
    </citation>
    <scope>NUCLEOTIDE SEQUENCE [LARGE SCALE GENOMIC DNA]</scope>
</reference>
<feature type="domain" description="AMP-dependent synthetase/ligase" evidence="9">
    <location>
        <begin position="124"/>
        <end position="503"/>
    </location>
</feature>
<evidence type="ECO:0000256" key="6">
    <source>
        <dbReference type="ARBA" id="ARBA00022840"/>
    </source>
</evidence>
<keyword evidence="7" id="KW-0963">Cytoplasm</keyword>
<feature type="transmembrane region" description="Helical" evidence="8">
    <location>
        <begin position="178"/>
        <end position="199"/>
    </location>
</feature>
<dbReference type="GO" id="GO:0005829">
    <property type="term" value="C:cytosol"/>
    <property type="evidence" value="ECO:0007669"/>
    <property type="project" value="UniProtKB-SubCell"/>
</dbReference>
<keyword evidence="8" id="KW-1133">Transmembrane helix</keyword>
<dbReference type="InterPro" id="IPR005914">
    <property type="entry name" value="Acac_CoA_synth"/>
</dbReference>
<protein>
    <recommendedName>
        <fullName evidence="3 7">Acetoacetyl-CoA synthetase</fullName>
        <ecNumber evidence="2 7">6.2.1.16</ecNumber>
    </recommendedName>
</protein>
<accession>A0AAV2BHX3</accession>
<dbReference type="GO" id="GO:0006631">
    <property type="term" value="P:fatty acid metabolic process"/>
    <property type="evidence" value="ECO:0007669"/>
    <property type="project" value="UniProtKB-UniRule"/>
</dbReference>
<dbReference type="Gene3D" id="3.40.50.12780">
    <property type="entry name" value="N-terminal domain of ligase-like"/>
    <property type="match status" value="1"/>
</dbReference>
<dbReference type="PANTHER" id="PTHR42921">
    <property type="entry name" value="ACETOACETYL-COA SYNTHETASE"/>
    <property type="match status" value="1"/>
</dbReference>
<organism evidence="11 12">
    <name type="scientific">Larinioides sclopetarius</name>
    <dbReference type="NCBI Taxonomy" id="280406"/>
    <lineage>
        <taxon>Eukaryota</taxon>
        <taxon>Metazoa</taxon>
        <taxon>Ecdysozoa</taxon>
        <taxon>Arthropoda</taxon>
        <taxon>Chelicerata</taxon>
        <taxon>Arachnida</taxon>
        <taxon>Araneae</taxon>
        <taxon>Araneomorphae</taxon>
        <taxon>Entelegynae</taxon>
        <taxon>Araneoidea</taxon>
        <taxon>Araneidae</taxon>
        <taxon>Larinioides</taxon>
    </lineage>
</organism>
<dbReference type="Pfam" id="PF00501">
    <property type="entry name" value="AMP-binding"/>
    <property type="match status" value="1"/>
</dbReference>
<evidence type="ECO:0000256" key="3">
    <source>
        <dbReference type="ARBA" id="ARBA00015326"/>
    </source>
</evidence>
<evidence type="ECO:0000259" key="9">
    <source>
        <dbReference type="Pfam" id="PF00501"/>
    </source>
</evidence>
<keyword evidence="7" id="KW-0276">Fatty acid metabolism</keyword>
<dbReference type="Pfam" id="PF16177">
    <property type="entry name" value="ACAS_N"/>
    <property type="match status" value="1"/>
</dbReference>
<evidence type="ECO:0000313" key="12">
    <source>
        <dbReference type="Proteomes" id="UP001497382"/>
    </source>
</evidence>
<dbReference type="InterPro" id="IPR020845">
    <property type="entry name" value="AMP-binding_CS"/>
</dbReference>
<dbReference type="Proteomes" id="UP001497382">
    <property type="component" value="Unassembled WGS sequence"/>
</dbReference>
<dbReference type="PANTHER" id="PTHR42921:SF1">
    <property type="entry name" value="ACETOACETYL-COA SYNTHETASE"/>
    <property type="match status" value="1"/>
</dbReference>